<evidence type="ECO:0000313" key="1">
    <source>
        <dbReference type="EMBL" id="EOI58871.1"/>
    </source>
</evidence>
<comment type="caution">
    <text evidence="1">The sequence shown here is derived from an EMBL/GenBank/DDBJ whole genome shotgun (WGS) entry which is preliminary data.</text>
</comment>
<dbReference type="RefSeq" id="WP_010778508.1">
    <property type="nucleotide sequence ID" value="NZ_ASWH01000002.1"/>
</dbReference>
<evidence type="ECO:0008006" key="5">
    <source>
        <dbReference type="Google" id="ProtNLM"/>
    </source>
</evidence>
<dbReference type="AlphaFoldDB" id="R2VMK1"/>
<dbReference type="Pfam" id="PF06356">
    <property type="entry name" value="DUF1064"/>
    <property type="match status" value="1"/>
</dbReference>
<sequence>MTIRKRTKYGNKKVYRYGHWFDSIAEAEYYPIAVAYAKEYVYELKLQDRIDILPTLKLNEWAIKKTQYVADYSFYHRGEIVRLVDVKGVETKDFRLKAKMIARELGIVIVLAKKTRYGFVHYPFNMPTSKRKEARL</sequence>
<name>R2VMK1_9ENTE</name>
<dbReference type="InterPro" id="IPR009414">
    <property type="entry name" value="DUF1064"/>
</dbReference>
<keyword evidence="4" id="KW-1185">Reference proteome</keyword>
<accession>R2VMK1</accession>
<dbReference type="eggNOG" id="ENOG5032YA0">
    <property type="taxonomic scope" value="Bacteria"/>
</dbReference>
<organism evidence="1 3">
    <name type="scientific">Enterococcus gilvus ATCC BAA-350</name>
    <dbReference type="NCBI Taxonomy" id="1158614"/>
    <lineage>
        <taxon>Bacteria</taxon>
        <taxon>Bacillati</taxon>
        <taxon>Bacillota</taxon>
        <taxon>Bacilli</taxon>
        <taxon>Lactobacillales</taxon>
        <taxon>Enterococcaceae</taxon>
        <taxon>Enterococcus</taxon>
    </lineage>
</organism>
<dbReference type="Proteomes" id="UP000013750">
    <property type="component" value="Unassembled WGS sequence"/>
</dbReference>
<dbReference type="HOGENOM" id="CLU_129139_2_1_9"/>
<dbReference type="PATRIC" id="fig|1158614.3.peg.43"/>
<evidence type="ECO:0000313" key="4">
    <source>
        <dbReference type="Proteomes" id="UP000014160"/>
    </source>
</evidence>
<gene>
    <name evidence="2" type="ORF">I592_03390</name>
    <name evidence="1" type="ORF">UKC_00057</name>
</gene>
<dbReference type="Proteomes" id="UP000014160">
    <property type="component" value="Unassembled WGS sequence"/>
</dbReference>
<dbReference type="OrthoDB" id="1853564at2"/>
<evidence type="ECO:0000313" key="3">
    <source>
        <dbReference type="Proteomes" id="UP000013750"/>
    </source>
</evidence>
<reference evidence="2 4" key="2">
    <citation type="submission" date="2013-03" db="EMBL/GenBank/DDBJ databases">
        <title>The Genome Sequence of Enterococcus gilvus ATCC BAA-350 (PacBio/Illumina hybrid assembly).</title>
        <authorList>
            <consortium name="The Broad Institute Genomics Platform"/>
            <consortium name="The Broad Institute Genome Sequencing Center for Infectious Disease"/>
            <person name="Earl A."/>
            <person name="Russ C."/>
            <person name="Gilmore M."/>
            <person name="Surin D."/>
            <person name="Walker B."/>
            <person name="Young S."/>
            <person name="Zeng Q."/>
            <person name="Gargeya S."/>
            <person name="Fitzgerald M."/>
            <person name="Haas B."/>
            <person name="Abouelleil A."/>
            <person name="Allen A.W."/>
            <person name="Alvarado L."/>
            <person name="Arachchi H.M."/>
            <person name="Berlin A.M."/>
            <person name="Chapman S.B."/>
            <person name="Gainer-Dewar J."/>
            <person name="Goldberg J."/>
            <person name="Griggs A."/>
            <person name="Gujja S."/>
            <person name="Hansen M."/>
            <person name="Howarth C."/>
            <person name="Imamovic A."/>
            <person name="Ireland A."/>
            <person name="Larimer J."/>
            <person name="McCowan C."/>
            <person name="Murphy C."/>
            <person name="Pearson M."/>
            <person name="Poon T.W."/>
            <person name="Priest M."/>
            <person name="Roberts A."/>
            <person name="Saif S."/>
            <person name="Shea T."/>
            <person name="Sisk P."/>
            <person name="Sykes S."/>
            <person name="Wortman J."/>
            <person name="Nusbaum C."/>
            <person name="Birren B."/>
        </authorList>
    </citation>
    <scope>NUCLEOTIDE SEQUENCE [LARGE SCALE GENOMIC DNA]</scope>
    <source>
        <strain evidence="2 4">ATCC BAA-350</strain>
    </source>
</reference>
<evidence type="ECO:0000313" key="2">
    <source>
        <dbReference type="EMBL" id="EOW79252.1"/>
    </source>
</evidence>
<reference evidence="1 3" key="1">
    <citation type="submission" date="2013-02" db="EMBL/GenBank/DDBJ databases">
        <title>The Genome Sequence of Enterococcus gilvus ATCC BAA-350.</title>
        <authorList>
            <consortium name="The Broad Institute Genome Sequencing Platform"/>
            <consortium name="The Broad Institute Genome Sequencing Center for Infectious Disease"/>
            <person name="Earl A.M."/>
            <person name="Gilmore M.S."/>
            <person name="Lebreton F."/>
            <person name="Walker B."/>
            <person name="Young S.K."/>
            <person name="Zeng Q."/>
            <person name="Gargeya S."/>
            <person name="Fitzgerald M."/>
            <person name="Haas B."/>
            <person name="Abouelleil A."/>
            <person name="Alvarado L."/>
            <person name="Arachchi H.M."/>
            <person name="Berlin A.M."/>
            <person name="Chapman S.B."/>
            <person name="Dewar J."/>
            <person name="Goldberg J."/>
            <person name="Griggs A."/>
            <person name="Gujja S."/>
            <person name="Hansen M."/>
            <person name="Howarth C."/>
            <person name="Imamovic A."/>
            <person name="Larimer J."/>
            <person name="McCowan C."/>
            <person name="Murphy C."/>
            <person name="Neiman D."/>
            <person name="Pearson M."/>
            <person name="Priest M."/>
            <person name="Roberts A."/>
            <person name="Saif S."/>
            <person name="Shea T."/>
            <person name="Sisk P."/>
            <person name="Sykes S."/>
            <person name="Wortman J."/>
            <person name="Nusbaum C."/>
            <person name="Birren B."/>
        </authorList>
    </citation>
    <scope>NUCLEOTIDE SEQUENCE [LARGE SCALE GENOMIC DNA]</scope>
    <source>
        <strain evidence="1 3">ATCC BAA-350</strain>
    </source>
</reference>
<protein>
    <recommendedName>
        <fullName evidence="5">DUF1064 domain-containing protein</fullName>
    </recommendedName>
</protein>
<proteinExistence type="predicted"/>
<dbReference type="EMBL" id="ASWH01000002">
    <property type="protein sequence ID" value="EOW79252.1"/>
    <property type="molecule type" value="Genomic_DNA"/>
</dbReference>
<dbReference type="EMBL" id="AJDQ01000002">
    <property type="protein sequence ID" value="EOI58871.1"/>
    <property type="molecule type" value="Genomic_DNA"/>
</dbReference>